<dbReference type="OrthoDB" id="10599449at2759"/>
<dbReference type="Proteomes" id="UP000530660">
    <property type="component" value="Unassembled WGS sequence"/>
</dbReference>
<protein>
    <submittedName>
        <fullName evidence="2">Uncharacterized protein</fullName>
    </submittedName>
</protein>
<accession>A0A7J7IEL3</accession>
<proteinExistence type="predicted"/>
<reference evidence="2 3" key="1">
    <citation type="journal article" date="2020" name="J. Phycol.">
        <title>Comparative genome analysis reveals Cyanidiococcus gen. nov., a new extremophilic red algal genus sister to Cyanidioschyzon (Cyanidioschyzonaceae, Rhodophyta).</title>
        <authorList>
            <person name="Liu S.-L."/>
            <person name="Chiang Y.-R."/>
            <person name="Yoon H.S."/>
            <person name="Fu H.-Y."/>
        </authorList>
    </citation>
    <scope>NUCLEOTIDE SEQUENCE [LARGE SCALE GENOMIC DNA]</scope>
    <source>
        <strain evidence="2 3">THAL066</strain>
    </source>
</reference>
<feature type="region of interest" description="Disordered" evidence="1">
    <location>
        <begin position="868"/>
        <end position="904"/>
    </location>
</feature>
<evidence type="ECO:0000256" key="1">
    <source>
        <dbReference type="SAM" id="MobiDB-lite"/>
    </source>
</evidence>
<comment type="caution">
    <text evidence="2">The sequence shown here is derived from an EMBL/GenBank/DDBJ whole genome shotgun (WGS) entry which is preliminary data.</text>
</comment>
<name>A0A7J7IEL3_9RHOD</name>
<sequence length="1184" mass="131103">MKRRKVAHQESGVISVVTSMLGRAKCGDDAGIVEESIDDFGVDAGLSVAAEGLRSCLPAPLETSAVLDTPLGSDEQRDLASATTARFAEAGVPQTHATGVMKAVTVTEARSVETDAVVDFEGGLVLDRVSEPRYQEDRTCRPLDMRSNTNIVIPTGFASGRGRQLRLETNAALERVARLFDEPAGDTDEHRLVANSERPTTTIPTGFASGCGRQLELETNAALERVARLFTDQNDDLSLSENSGRCHREDGDAVVANATPRCNLSSRLCASPFREAEGHGSSKHEPSDLVNSPAVVHGSGCNTGGSRNSLPEEPRIRRMNDANFVGASVRRIGALKTRSASYREPSKDCTAVHAERKRFRDALPRQLLAHHQPAGCSSTNSRACQIQRMDGVTLHSGNVAGDGTPSARALRNRSDTNSSSARCWSPTDVPRRFPRPPPIPKPDTRPESLVREAFSPWEALRFRFRASRNDSNALLAMLEKHHIAHSPDDPWFRFAAKIRECSDTINALETFRLFCPETKELELQDPQSADALWRVSALDLEPTAATNGRDEVVGSVAWFRRHWCVTVYELSLLELVAPHAWHGKVLTFWRVLFRLVRSFWRCIRCVERRRSFSLFDAITRSPHSFKYLPPTELLLIATDGFEAGAPAEPLCVLLSDGHALMRATCAGPRDAWLHRLSPYAGQRDRQRNGLPIRSPASVLTSLWEKAGRIYIAGARVVPSANTVTRSVAQPRRSSNTDTQSMTLVLSLNNVHPLPLLHGVLQSSLPVDLALHRSLGRARHAFRSISLPQTHLEGGPVPALDVILHRVYPLRFLVEQHCRETPTKGDTRNEPSRCVWSASYTSQYIERMHGAPQDVWRARIPAWTRQLESMTPKGADVSQRTHGDAGDTHVPSLPTETHPREETLSLNDPSFSISSKLRTLLTLLVRDRTDQACAQVQLWACTEDLACLLRRQYEGWLIRLRYVAPVPGRHGVWRTMTPVQFGVNLVPLGDHIGCACWIHWPRQQLRVSALATLSPGDEFDAAASLRLLHVGALRGADSRHAVRYVYAADDPDGPLLVITLRHEDAECPPQCLQLGRQRPYISGATRSDPYPLIQFEQCRYRYYDAALDAHVVDGTTYTSWRQGASSVAGHEEQGAFDEIAAVAACIAHGETLGEPFSRCRKRRHARVAAWMVSMPTRSRHESDAR</sequence>
<evidence type="ECO:0000313" key="2">
    <source>
        <dbReference type="EMBL" id="KAF6001458.1"/>
    </source>
</evidence>
<organism evidence="2 3">
    <name type="scientific">Cyanidiococcus yangmingshanensis</name>
    <dbReference type="NCBI Taxonomy" id="2690220"/>
    <lineage>
        <taxon>Eukaryota</taxon>
        <taxon>Rhodophyta</taxon>
        <taxon>Bangiophyceae</taxon>
        <taxon>Cyanidiales</taxon>
        <taxon>Cyanidiaceae</taxon>
        <taxon>Cyanidiococcus</taxon>
    </lineage>
</organism>
<feature type="region of interest" description="Disordered" evidence="1">
    <location>
        <begin position="395"/>
        <end position="446"/>
    </location>
</feature>
<gene>
    <name evidence="2" type="ORF">F1559_001377</name>
</gene>
<dbReference type="EMBL" id="VWRR01000014">
    <property type="protein sequence ID" value="KAF6001458.1"/>
    <property type="molecule type" value="Genomic_DNA"/>
</dbReference>
<keyword evidence="3" id="KW-1185">Reference proteome</keyword>
<dbReference type="AlphaFoldDB" id="A0A7J7IEL3"/>
<evidence type="ECO:0000313" key="3">
    <source>
        <dbReference type="Proteomes" id="UP000530660"/>
    </source>
</evidence>